<dbReference type="PANTHER" id="PTHR43591">
    <property type="entry name" value="METHYLTRANSFERASE"/>
    <property type="match status" value="1"/>
</dbReference>
<organism evidence="2 3">
    <name type="scientific">Paractinoplanes pyxinae</name>
    <dbReference type="NCBI Taxonomy" id="2997416"/>
    <lineage>
        <taxon>Bacteria</taxon>
        <taxon>Bacillati</taxon>
        <taxon>Actinomycetota</taxon>
        <taxon>Actinomycetes</taxon>
        <taxon>Micromonosporales</taxon>
        <taxon>Micromonosporaceae</taxon>
        <taxon>Paractinoplanes</taxon>
    </lineage>
</organism>
<dbReference type="InterPro" id="IPR041698">
    <property type="entry name" value="Methyltransf_25"/>
</dbReference>
<dbReference type="Proteomes" id="UP001151002">
    <property type="component" value="Unassembled WGS sequence"/>
</dbReference>
<keyword evidence="2" id="KW-0489">Methyltransferase</keyword>
<keyword evidence="3" id="KW-1185">Reference proteome</keyword>
<gene>
    <name evidence="2" type="ORF">OWR29_03880</name>
</gene>
<dbReference type="PANTHER" id="PTHR43591:SF110">
    <property type="entry name" value="RHODANESE DOMAIN-CONTAINING PROTEIN"/>
    <property type="match status" value="1"/>
</dbReference>
<accession>A0ABT4ATX0</accession>
<dbReference type="Gene3D" id="3.40.50.150">
    <property type="entry name" value="Vaccinia Virus protein VP39"/>
    <property type="match status" value="1"/>
</dbReference>
<dbReference type="GO" id="GO:0008168">
    <property type="term" value="F:methyltransferase activity"/>
    <property type="evidence" value="ECO:0007669"/>
    <property type="project" value="UniProtKB-KW"/>
</dbReference>
<dbReference type="InterPro" id="IPR029063">
    <property type="entry name" value="SAM-dependent_MTases_sf"/>
</dbReference>
<evidence type="ECO:0000259" key="1">
    <source>
        <dbReference type="Pfam" id="PF13649"/>
    </source>
</evidence>
<comment type="caution">
    <text evidence="2">The sequence shown here is derived from an EMBL/GenBank/DDBJ whole genome shotgun (WGS) entry which is preliminary data.</text>
</comment>
<dbReference type="GO" id="GO:0032259">
    <property type="term" value="P:methylation"/>
    <property type="evidence" value="ECO:0007669"/>
    <property type="project" value="UniProtKB-KW"/>
</dbReference>
<evidence type="ECO:0000313" key="3">
    <source>
        <dbReference type="Proteomes" id="UP001151002"/>
    </source>
</evidence>
<feature type="domain" description="Methyltransferase" evidence="1">
    <location>
        <begin position="51"/>
        <end position="141"/>
    </location>
</feature>
<evidence type="ECO:0000313" key="2">
    <source>
        <dbReference type="EMBL" id="MCY1137125.1"/>
    </source>
</evidence>
<reference evidence="2" key="1">
    <citation type="submission" date="2022-11" db="EMBL/GenBank/DDBJ databases">
        <authorList>
            <person name="Somphong A."/>
            <person name="Phongsopitanun W."/>
        </authorList>
    </citation>
    <scope>NUCLEOTIDE SEQUENCE</scope>
    <source>
        <strain evidence="2">Pm04-4</strain>
    </source>
</reference>
<proteinExistence type="predicted"/>
<name>A0ABT4ATX0_9ACTN</name>
<dbReference type="RefSeq" id="WP_267560948.1">
    <property type="nucleotide sequence ID" value="NZ_JAPNTZ010000001.1"/>
</dbReference>
<dbReference type="SUPFAM" id="SSF53335">
    <property type="entry name" value="S-adenosyl-L-methionine-dependent methyltransferases"/>
    <property type="match status" value="1"/>
</dbReference>
<keyword evidence="2" id="KW-0808">Transferase</keyword>
<sequence>MDAGTEELRDAHDVLSEWYAKNLTGLLESMPVERAMLDLFAEVTAAVGPEVADVGCGTGRLLPYLASRGLSPRGVDLSPKMVEVARRDNPGFAYEVADVRALPFADASLAGVVCWYSLIFLAPDARTPAFTELARVVRPGGYLIAAFKHGDGTRRRNLPGGRVAELGIDFDRYWLSPREMEDLLTAAGYTLVFQGSTPAEGSEPPYGYMLARRNLPA</sequence>
<dbReference type="CDD" id="cd02440">
    <property type="entry name" value="AdoMet_MTases"/>
    <property type="match status" value="1"/>
</dbReference>
<protein>
    <submittedName>
        <fullName evidence="2">Class I SAM-dependent methyltransferase</fullName>
    </submittedName>
</protein>
<dbReference type="Pfam" id="PF13649">
    <property type="entry name" value="Methyltransf_25"/>
    <property type="match status" value="1"/>
</dbReference>
<dbReference type="EMBL" id="JAPNTZ010000001">
    <property type="protein sequence ID" value="MCY1137125.1"/>
    <property type="molecule type" value="Genomic_DNA"/>
</dbReference>